<dbReference type="Proteomes" id="UP001312908">
    <property type="component" value="Unassembled WGS sequence"/>
</dbReference>
<protein>
    <recommendedName>
        <fullName evidence="3">Autotransporter domain-containing protein</fullName>
    </recommendedName>
</protein>
<dbReference type="PANTHER" id="PTHR22835">
    <property type="entry name" value="ZINC FINGER FYVE DOMAIN CONTAINING PROTEIN"/>
    <property type="match status" value="1"/>
</dbReference>
<dbReference type="SMART" id="SM00869">
    <property type="entry name" value="Autotransporter"/>
    <property type="match status" value="1"/>
</dbReference>
<comment type="similarity">
    <text evidence="1">Belongs to the 'GDSL' lipolytic enzyme family.</text>
</comment>
<dbReference type="RefSeq" id="WP_394820128.1">
    <property type="nucleotide sequence ID" value="NZ_JAWJZY010000004.1"/>
</dbReference>
<keyword evidence="5" id="KW-1185">Reference proteome</keyword>
<dbReference type="SUPFAM" id="SSF52266">
    <property type="entry name" value="SGNH hydrolase"/>
    <property type="match status" value="1"/>
</dbReference>
<dbReference type="SUPFAM" id="SSF103515">
    <property type="entry name" value="Autotransporter"/>
    <property type="match status" value="1"/>
</dbReference>
<name>A0ABU7U353_9PROT</name>
<dbReference type="EMBL" id="JAWJZY010000004">
    <property type="protein sequence ID" value="MEE8659282.1"/>
    <property type="molecule type" value="Genomic_DNA"/>
</dbReference>
<gene>
    <name evidence="4" type="ORF">DOFOFD_09705</name>
</gene>
<organism evidence="4 5">
    <name type="scientific">Sorlinia euscelidii</name>
    <dbReference type="NCBI Taxonomy" id="3081148"/>
    <lineage>
        <taxon>Bacteria</taxon>
        <taxon>Pseudomonadati</taxon>
        <taxon>Pseudomonadota</taxon>
        <taxon>Alphaproteobacteria</taxon>
        <taxon>Acetobacterales</taxon>
        <taxon>Acetobacteraceae</taxon>
        <taxon>Sorlinia</taxon>
    </lineage>
</organism>
<reference evidence="4 5" key="1">
    <citation type="submission" date="2023-10" db="EMBL/GenBank/DDBJ databases">
        <title>Sorlinia euscelidii gen. nov., sp. nov., an acetic acid bacteria isolated from the gut of Euscelidius variegatus emitter.</title>
        <authorList>
            <person name="Michoud G."/>
            <person name="Marasco R."/>
            <person name="Seferji K."/>
            <person name="Gonella E."/>
            <person name="Garuglieri E."/>
            <person name="Alma A."/>
            <person name="Mapelli F."/>
            <person name="Borin S."/>
            <person name="Daffonchio D."/>
            <person name="Crotti E."/>
        </authorList>
    </citation>
    <scope>NUCLEOTIDE SEQUENCE [LARGE SCALE GENOMIC DNA]</scope>
    <source>
        <strain evidence="4 5">EV16P</strain>
    </source>
</reference>
<sequence>MRVRVNLSAGLLLTTIVSAATAAPQFGRVVAFGDSYADSGNARAFFVDRGLGRLFSSTIYPTGRFSGGTNFVDTIAKDYDATEVNYAVGGAKADAGNVAANGMLSGFRQQWQGFTRGGAIYASGQATVIPSGGAQFSPDDLVLLSVGGNDARGYRISAGANNVGAIAAANHSAMAASAGLDALVSRGLKHLVWVSGDVGQLPEVMGNKQGASIGTAFSTTYNAQMQGALAGVARNGVQVAYVDITSVAMTIRNRPGLFGITNTTAPCPISCVGNSAQQAKYLFYVDGLHMTSAGFAAVARYAENQLAAPYAMRAIGDAPRLAAEQFGQSLNNRADLQRNGNRRRGVSVFGNFTAGHQTFHETGDSNGYADNQHGGIGGAEYGAKFGTVGAAFAYTDSRVNGDNADRTLARTYQFGAYGTYERHAFFAQGYAGYGWHHLDMRRTGVAAPLTATPNAQSVITGGRVGYLPSLALVKLGPVAGLDYAFSSLSGYRETGDEAAALNMGSQKSETLIGSAGLEMRGQIFSHFVPWLRATARKDFMSGGRTLSYAPVVAPGIVNNFALAGQSHRVYGAVEGGLSAELMHGFAVQFSGRTTFGRENGNNTTGLVGVQLVF</sequence>
<dbReference type="Pfam" id="PF00657">
    <property type="entry name" value="Lipase_GDSL"/>
    <property type="match status" value="1"/>
</dbReference>
<feature type="chain" id="PRO_5046002003" description="Autotransporter domain-containing protein" evidence="2">
    <location>
        <begin position="23"/>
        <end position="613"/>
    </location>
</feature>
<evidence type="ECO:0000259" key="3">
    <source>
        <dbReference type="PROSITE" id="PS51208"/>
    </source>
</evidence>
<evidence type="ECO:0000313" key="5">
    <source>
        <dbReference type="Proteomes" id="UP001312908"/>
    </source>
</evidence>
<evidence type="ECO:0000256" key="1">
    <source>
        <dbReference type="ARBA" id="ARBA00008668"/>
    </source>
</evidence>
<dbReference type="Gene3D" id="2.40.128.130">
    <property type="entry name" value="Autotransporter beta-domain"/>
    <property type="match status" value="1"/>
</dbReference>
<comment type="caution">
    <text evidence="4">The sequence shown here is derived from an EMBL/GenBank/DDBJ whole genome shotgun (WGS) entry which is preliminary data.</text>
</comment>
<keyword evidence="2" id="KW-0732">Signal</keyword>
<dbReference type="InterPro" id="IPR036514">
    <property type="entry name" value="SGNH_hydro_sf"/>
</dbReference>
<proteinExistence type="inferred from homology"/>
<accession>A0ABU7U353</accession>
<dbReference type="InterPro" id="IPR005546">
    <property type="entry name" value="Autotransporte_beta"/>
</dbReference>
<dbReference type="Pfam" id="PF03797">
    <property type="entry name" value="Autotransporter"/>
    <property type="match status" value="1"/>
</dbReference>
<dbReference type="InterPro" id="IPR001087">
    <property type="entry name" value="GDSL"/>
</dbReference>
<evidence type="ECO:0000256" key="2">
    <source>
        <dbReference type="SAM" id="SignalP"/>
    </source>
</evidence>
<evidence type="ECO:0000313" key="4">
    <source>
        <dbReference type="EMBL" id="MEE8659282.1"/>
    </source>
</evidence>
<dbReference type="PROSITE" id="PS51208">
    <property type="entry name" value="AUTOTRANSPORTER"/>
    <property type="match status" value="1"/>
</dbReference>
<feature type="signal peptide" evidence="2">
    <location>
        <begin position="1"/>
        <end position="22"/>
    </location>
</feature>
<dbReference type="InterPro" id="IPR036709">
    <property type="entry name" value="Autotransporte_beta_dom_sf"/>
</dbReference>
<dbReference type="PANTHER" id="PTHR22835:SF683">
    <property type="entry name" value="OS05G0506800 PROTEIN"/>
    <property type="match status" value="1"/>
</dbReference>
<dbReference type="Gene3D" id="3.40.50.1110">
    <property type="entry name" value="SGNH hydrolase"/>
    <property type="match status" value="1"/>
</dbReference>
<feature type="domain" description="Autotransporter" evidence="3">
    <location>
        <begin position="341"/>
        <end position="613"/>
    </location>
</feature>